<dbReference type="AlphaFoldDB" id="A0A1U9YYM2"/>
<gene>
    <name evidence="1" type="ORF">Mame_01171</name>
</gene>
<accession>A0A1U9YYM2</accession>
<evidence type="ECO:0000313" key="2">
    <source>
        <dbReference type="Proteomes" id="UP000191135"/>
    </source>
</evidence>
<dbReference type="Proteomes" id="UP000191135">
    <property type="component" value="Chromosome"/>
</dbReference>
<dbReference type="EMBL" id="CP020330">
    <property type="protein sequence ID" value="AQZ50541.1"/>
    <property type="molecule type" value="Genomic_DNA"/>
</dbReference>
<evidence type="ECO:0000313" key="1">
    <source>
        <dbReference type="EMBL" id="AQZ50541.1"/>
    </source>
</evidence>
<dbReference type="KEGG" id="mmed:Mame_01171"/>
<protein>
    <submittedName>
        <fullName evidence="1">Uncharacterized protein</fullName>
    </submittedName>
</protein>
<proteinExistence type="predicted"/>
<sequence>MGGSNDEASLDSLKLKLDLVREARSLFGDAGAKRVWLQIGLPEAERPMSRACVTPPSNEVRRYIRERLVANMSSELPAAVVYSDYCQWCRQACIQIVTLTAFGKMLSGAGIAKRKSCGRIRRIGVAFAA</sequence>
<organism evidence="1 2">
    <name type="scientific">Martelella mediterranea DSM 17316</name>
    <dbReference type="NCBI Taxonomy" id="1122214"/>
    <lineage>
        <taxon>Bacteria</taxon>
        <taxon>Pseudomonadati</taxon>
        <taxon>Pseudomonadota</taxon>
        <taxon>Alphaproteobacteria</taxon>
        <taxon>Hyphomicrobiales</taxon>
        <taxon>Aurantimonadaceae</taxon>
        <taxon>Martelella</taxon>
    </lineage>
</organism>
<keyword evidence="2" id="KW-1185">Reference proteome</keyword>
<dbReference type="RefSeq" id="WP_018066059.1">
    <property type="nucleotide sequence ID" value="NZ_AQWH01000019.1"/>
</dbReference>
<name>A0A1U9YYM2_9HYPH</name>
<dbReference type="STRING" id="1122214.Mame_01171"/>
<reference evidence="1 2" key="1">
    <citation type="submission" date="2017-03" db="EMBL/GenBank/DDBJ databases">
        <title>Foreign affairs: Plasmid Transfer between Roseobacters and Rhizobia.</title>
        <authorList>
            <person name="Bartling P."/>
            <person name="Bunk B."/>
            <person name="Overmann J."/>
            <person name="Brinkmann H."/>
            <person name="Petersen J."/>
        </authorList>
    </citation>
    <scope>NUCLEOTIDE SEQUENCE [LARGE SCALE GENOMIC DNA]</scope>
    <source>
        <strain evidence="1 2">MACL11</strain>
    </source>
</reference>